<gene>
    <name evidence="1" type="ORF">TCEL_02245</name>
</gene>
<proteinExistence type="predicted"/>
<keyword evidence="2" id="KW-1185">Reference proteome</keyword>
<name>R7RSK7_9CLOT</name>
<evidence type="ECO:0000313" key="1">
    <source>
        <dbReference type="EMBL" id="CDF59177.1"/>
    </source>
</evidence>
<dbReference type="AlphaFoldDB" id="R7RSK7"/>
<dbReference type="HOGENOM" id="CLU_3334150_0_0_9"/>
<accession>R7RSK7</accession>
<sequence>MTFSIMSHAPGIYFLNDFLNIQKSSYRRIQVNSVEYIL</sequence>
<dbReference type="Proteomes" id="UP000014923">
    <property type="component" value="Unassembled WGS sequence"/>
</dbReference>
<dbReference type="EMBL" id="CAVN010000149">
    <property type="protein sequence ID" value="CDF59177.1"/>
    <property type="molecule type" value="Genomic_DNA"/>
</dbReference>
<comment type="caution">
    <text evidence="1">The sequence shown here is derived from an EMBL/GenBank/DDBJ whole genome shotgun (WGS) entry which is preliminary data.</text>
</comment>
<reference evidence="1" key="1">
    <citation type="submission" date="2013-03" db="EMBL/GenBank/DDBJ databases">
        <title>Draft genome sequence of the hydrogen-ethanol-producing anaerobic alkalithermophilic Caloramator celere.</title>
        <authorList>
            <person name="Ciranna A."/>
            <person name="Larjo A."/>
            <person name="Kivisto A."/>
            <person name="Santala V."/>
            <person name="Roos C."/>
            <person name="Karp M."/>
        </authorList>
    </citation>
    <scope>NUCLEOTIDE SEQUENCE [LARGE SCALE GENOMIC DNA]</scope>
    <source>
        <strain evidence="1">DSM 8682</strain>
    </source>
</reference>
<protein>
    <submittedName>
        <fullName evidence="1">Uncharacterized protein</fullName>
    </submittedName>
</protein>
<evidence type="ECO:0000313" key="2">
    <source>
        <dbReference type="Proteomes" id="UP000014923"/>
    </source>
</evidence>
<organism evidence="1 2">
    <name type="scientific">Thermobrachium celere DSM 8682</name>
    <dbReference type="NCBI Taxonomy" id="941824"/>
    <lineage>
        <taxon>Bacteria</taxon>
        <taxon>Bacillati</taxon>
        <taxon>Bacillota</taxon>
        <taxon>Clostridia</taxon>
        <taxon>Eubacteriales</taxon>
        <taxon>Clostridiaceae</taxon>
        <taxon>Thermobrachium</taxon>
    </lineage>
</organism>